<sequence length="174" mass="19474">MTSRWVLSTTLSTRGLGPIQLNLELANYHHSWDSRLQASAPIERVMAPRILCLLSTDPGSFLYPNVILAVNWFSFGPSPKSSAGSGYVPGTVTLARWRARCSNAFGFQSIRVYPIIERRTEPSWEELTVEPEYICLDPIRMSCLCACSDYQGKGHIFSAPFAQLQVQMTVDRLS</sequence>
<evidence type="ECO:0000313" key="2">
    <source>
        <dbReference type="Proteomes" id="UP000812287"/>
    </source>
</evidence>
<dbReference type="EMBL" id="MU250527">
    <property type="protein sequence ID" value="KAG7449655.1"/>
    <property type="molecule type" value="Genomic_DNA"/>
</dbReference>
<dbReference type="Proteomes" id="UP000812287">
    <property type="component" value="Unassembled WGS sequence"/>
</dbReference>
<accession>A0A9P7W088</accession>
<gene>
    <name evidence="1" type="ORF">BT62DRAFT_1001944</name>
</gene>
<comment type="caution">
    <text evidence="1">The sequence shown here is derived from an EMBL/GenBank/DDBJ whole genome shotgun (WGS) entry which is preliminary data.</text>
</comment>
<proteinExistence type="predicted"/>
<evidence type="ECO:0000313" key="1">
    <source>
        <dbReference type="EMBL" id="KAG7449655.1"/>
    </source>
</evidence>
<dbReference type="RefSeq" id="XP_043043155.1">
    <property type="nucleotide sequence ID" value="XM_043176792.1"/>
</dbReference>
<dbReference type="GeneID" id="66099079"/>
<keyword evidence="2" id="KW-1185">Reference proteome</keyword>
<dbReference type="AlphaFoldDB" id="A0A9P7W088"/>
<name>A0A9P7W088_9AGAR</name>
<reference evidence="1" key="1">
    <citation type="submission" date="2020-11" db="EMBL/GenBank/DDBJ databases">
        <title>Adaptations for nitrogen fixation in a non-lichenized fungal sporocarp promotes dispersal by wood-feeding termites.</title>
        <authorList>
            <consortium name="DOE Joint Genome Institute"/>
            <person name="Koch R.A."/>
            <person name="Yoon G."/>
            <person name="Arayal U."/>
            <person name="Lail K."/>
            <person name="Amirebrahimi M."/>
            <person name="Labutti K."/>
            <person name="Lipzen A."/>
            <person name="Riley R."/>
            <person name="Barry K."/>
            <person name="Henrissat B."/>
            <person name="Grigoriev I.V."/>
            <person name="Herr J.R."/>
            <person name="Aime M.C."/>
        </authorList>
    </citation>
    <scope>NUCLEOTIDE SEQUENCE</scope>
    <source>
        <strain evidence="1">MCA 3950</strain>
    </source>
</reference>
<protein>
    <submittedName>
        <fullName evidence="1">Uncharacterized protein</fullName>
    </submittedName>
</protein>
<organism evidence="1 2">
    <name type="scientific">Guyanagaster necrorhizus</name>
    <dbReference type="NCBI Taxonomy" id="856835"/>
    <lineage>
        <taxon>Eukaryota</taxon>
        <taxon>Fungi</taxon>
        <taxon>Dikarya</taxon>
        <taxon>Basidiomycota</taxon>
        <taxon>Agaricomycotina</taxon>
        <taxon>Agaricomycetes</taxon>
        <taxon>Agaricomycetidae</taxon>
        <taxon>Agaricales</taxon>
        <taxon>Marasmiineae</taxon>
        <taxon>Physalacriaceae</taxon>
        <taxon>Guyanagaster</taxon>
    </lineage>
</organism>